<dbReference type="SUPFAM" id="SSF56672">
    <property type="entry name" value="DNA/RNA polymerases"/>
    <property type="match status" value="1"/>
</dbReference>
<keyword evidence="6" id="KW-0229">DNA integration</keyword>
<keyword evidence="3" id="KW-0064">Aspartyl protease</keyword>
<feature type="domain" description="Tf2-1-like SH3-like" evidence="14">
    <location>
        <begin position="359"/>
        <end position="423"/>
    </location>
</feature>
<dbReference type="EMBL" id="CP133614">
    <property type="protein sequence ID" value="WMV18336.1"/>
    <property type="molecule type" value="Genomic_DNA"/>
</dbReference>
<keyword evidence="5" id="KW-0460">Magnesium</keyword>
<evidence type="ECO:0000256" key="5">
    <source>
        <dbReference type="ARBA" id="ARBA00022842"/>
    </source>
</evidence>
<dbReference type="GO" id="GO:0006310">
    <property type="term" value="P:DNA recombination"/>
    <property type="evidence" value="ECO:0007669"/>
    <property type="project" value="UniProtKB-KW"/>
</dbReference>
<dbReference type="Gene3D" id="1.10.340.70">
    <property type="match status" value="1"/>
</dbReference>
<dbReference type="GO" id="GO:0006508">
    <property type="term" value="P:proteolysis"/>
    <property type="evidence" value="ECO:0007669"/>
    <property type="project" value="UniProtKB-KW"/>
</dbReference>
<evidence type="ECO:0000256" key="7">
    <source>
        <dbReference type="ARBA" id="ARBA00022918"/>
    </source>
</evidence>
<keyword evidence="8" id="KW-0239">DNA-directed DNA polymerase</keyword>
<keyword evidence="7" id="KW-0695">RNA-directed DNA polymerase</keyword>
<keyword evidence="16" id="KW-1185">Reference proteome</keyword>
<dbReference type="InterPro" id="IPR041588">
    <property type="entry name" value="Integrase_H2C2"/>
</dbReference>
<dbReference type="GO" id="GO:0003887">
    <property type="term" value="F:DNA-directed DNA polymerase activity"/>
    <property type="evidence" value="ECO:0007669"/>
    <property type="project" value="UniProtKB-KW"/>
</dbReference>
<dbReference type="Pfam" id="PF00078">
    <property type="entry name" value="RVT_1"/>
    <property type="match status" value="1"/>
</dbReference>
<dbReference type="InterPro" id="IPR050951">
    <property type="entry name" value="Retrovirus_Pol_polyprotein"/>
</dbReference>
<evidence type="ECO:0000256" key="2">
    <source>
        <dbReference type="ARBA" id="ARBA00022723"/>
    </source>
</evidence>
<dbReference type="PANTHER" id="PTHR37984">
    <property type="entry name" value="PROTEIN CBG26694"/>
    <property type="match status" value="1"/>
</dbReference>
<dbReference type="FunFam" id="3.30.70.270:FF:000020">
    <property type="entry name" value="Transposon Tf2-6 polyprotein-like Protein"/>
    <property type="match status" value="1"/>
</dbReference>
<dbReference type="GO" id="GO:0004190">
    <property type="term" value="F:aspartic-type endopeptidase activity"/>
    <property type="evidence" value="ECO:0007669"/>
    <property type="project" value="UniProtKB-KW"/>
</dbReference>
<name>A0AAF0TGD9_SOLVR</name>
<dbReference type="Gene3D" id="3.30.70.270">
    <property type="match status" value="2"/>
</dbReference>
<accession>A0AAF0TGD9</accession>
<reference evidence="15" key="1">
    <citation type="submission" date="2023-08" db="EMBL/GenBank/DDBJ databases">
        <title>A de novo genome assembly of Solanum verrucosum Schlechtendal, a Mexican diploid species geographically isolated from the other diploid A-genome species in potato relatives.</title>
        <authorList>
            <person name="Hosaka K."/>
        </authorList>
    </citation>
    <scope>NUCLEOTIDE SEQUENCE</scope>
    <source>
        <tissue evidence="15">Young leaves</tissue>
    </source>
</reference>
<dbReference type="GO" id="GO:0015074">
    <property type="term" value="P:DNA integration"/>
    <property type="evidence" value="ECO:0007669"/>
    <property type="project" value="UniProtKB-KW"/>
</dbReference>
<dbReference type="AlphaFoldDB" id="A0AAF0TGD9"/>
<protein>
    <submittedName>
        <fullName evidence="15">Uncharacterized protein</fullName>
    </submittedName>
</protein>
<feature type="domain" description="Reverse transcriptase" evidence="12">
    <location>
        <begin position="15"/>
        <end position="101"/>
    </location>
</feature>
<dbReference type="Proteomes" id="UP001234989">
    <property type="component" value="Chromosome 3"/>
</dbReference>
<dbReference type="GO" id="GO:0003677">
    <property type="term" value="F:DNA binding"/>
    <property type="evidence" value="ECO:0007669"/>
    <property type="project" value="UniProtKB-KW"/>
</dbReference>
<evidence type="ECO:0000259" key="12">
    <source>
        <dbReference type="Pfam" id="PF00078"/>
    </source>
</evidence>
<dbReference type="PANTHER" id="PTHR37984:SF5">
    <property type="entry name" value="PROTEIN NYNRIN-LIKE"/>
    <property type="match status" value="1"/>
</dbReference>
<gene>
    <name evidence="15" type="ORF">MTR67_011721</name>
</gene>
<evidence type="ECO:0000256" key="4">
    <source>
        <dbReference type="ARBA" id="ARBA00022801"/>
    </source>
</evidence>
<dbReference type="GO" id="GO:0046872">
    <property type="term" value="F:metal ion binding"/>
    <property type="evidence" value="ECO:0007669"/>
    <property type="project" value="UniProtKB-KW"/>
</dbReference>
<evidence type="ECO:0000313" key="16">
    <source>
        <dbReference type="Proteomes" id="UP001234989"/>
    </source>
</evidence>
<keyword evidence="2" id="KW-0479">Metal-binding</keyword>
<evidence type="ECO:0000259" key="13">
    <source>
        <dbReference type="Pfam" id="PF17921"/>
    </source>
</evidence>
<dbReference type="Pfam" id="PF17921">
    <property type="entry name" value="Integrase_H2C2"/>
    <property type="match status" value="1"/>
</dbReference>
<keyword evidence="9" id="KW-0238">DNA-binding</keyword>
<evidence type="ECO:0000256" key="9">
    <source>
        <dbReference type="ARBA" id="ARBA00023125"/>
    </source>
</evidence>
<evidence type="ECO:0000256" key="3">
    <source>
        <dbReference type="ARBA" id="ARBA00022750"/>
    </source>
</evidence>
<dbReference type="CDD" id="cd01647">
    <property type="entry name" value="RT_LTR"/>
    <property type="match status" value="1"/>
</dbReference>
<evidence type="ECO:0000256" key="1">
    <source>
        <dbReference type="ARBA" id="ARBA00022670"/>
    </source>
</evidence>
<dbReference type="InterPro" id="IPR056924">
    <property type="entry name" value="SH3_Tf2-1"/>
</dbReference>
<dbReference type="InterPro" id="IPR043128">
    <property type="entry name" value="Rev_trsase/Diguanyl_cyclase"/>
</dbReference>
<feature type="compositionally biased region" description="Low complexity" evidence="11">
    <location>
        <begin position="493"/>
        <end position="509"/>
    </location>
</feature>
<dbReference type="InterPro" id="IPR043502">
    <property type="entry name" value="DNA/RNA_pol_sf"/>
</dbReference>
<keyword evidence="1" id="KW-0645">Protease</keyword>
<feature type="region of interest" description="Disordered" evidence="11">
    <location>
        <begin position="487"/>
        <end position="509"/>
    </location>
</feature>
<dbReference type="GO" id="GO:0003964">
    <property type="term" value="F:RNA-directed DNA polymerase activity"/>
    <property type="evidence" value="ECO:0007669"/>
    <property type="project" value="UniProtKB-KW"/>
</dbReference>
<evidence type="ECO:0000256" key="10">
    <source>
        <dbReference type="ARBA" id="ARBA00023172"/>
    </source>
</evidence>
<keyword evidence="4" id="KW-0378">Hydrolase</keyword>
<organism evidence="15 16">
    <name type="scientific">Solanum verrucosum</name>
    <dbReference type="NCBI Taxonomy" id="315347"/>
    <lineage>
        <taxon>Eukaryota</taxon>
        <taxon>Viridiplantae</taxon>
        <taxon>Streptophyta</taxon>
        <taxon>Embryophyta</taxon>
        <taxon>Tracheophyta</taxon>
        <taxon>Spermatophyta</taxon>
        <taxon>Magnoliopsida</taxon>
        <taxon>eudicotyledons</taxon>
        <taxon>Gunneridae</taxon>
        <taxon>Pentapetalae</taxon>
        <taxon>asterids</taxon>
        <taxon>lamiids</taxon>
        <taxon>Solanales</taxon>
        <taxon>Solanaceae</taxon>
        <taxon>Solanoideae</taxon>
        <taxon>Solaneae</taxon>
        <taxon>Solanum</taxon>
    </lineage>
</organism>
<dbReference type="Pfam" id="PF24626">
    <property type="entry name" value="SH3_Tf2-1"/>
    <property type="match status" value="1"/>
</dbReference>
<sequence length="509" mass="58670">MTFRRWLFKLGMVIMTFFVMSFGLTNALAAFMDLMNRVFRQYLEMFVIVFIDDILIYSRSEDEHIDHWRIVFQILKDQQLFAKFYKCEFWLRSIAFLGHIISSKGIEVDPKKTDAFKSCPRPLSPSDIRSFLGLSSYYRRFVEGFSSMASLLTTLTQKKAKFMLSEVCEKSFQDLKDRLTSTLVLTLPEGIDGFVVYYDASTIGIVADVKAKQCLDPILVDLKEVVLKKSVEAFSQGGDGVLRYQGHLCVPNVNDLREQIFSEAHSSRYFIHPGATKMYRDMWEVYWWNGMKNNIVEFLAKCPNCQQVKVEYQKSGGLELVHEAIEKVRLIRERLKMAQSRKKSYVDVRRRDLEFDVHDSVYLKISPMKGVMRFGKKGKLSPRFIGPYQILRRVGKVAYELDLPNQLATVHMVFHIFMLKKCVNDPTSIVPLEGLGVKENISYEEGPHEILDRCHPTEATYGPWIGPRPISVVCGWSPQLRLRSPEPWPDQWTVSGSTVRGRGSVGQDP</sequence>
<keyword evidence="8" id="KW-0548">Nucleotidyltransferase</keyword>
<evidence type="ECO:0000259" key="14">
    <source>
        <dbReference type="Pfam" id="PF24626"/>
    </source>
</evidence>
<keyword evidence="10" id="KW-0233">DNA recombination</keyword>
<dbReference type="InterPro" id="IPR000477">
    <property type="entry name" value="RT_dom"/>
</dbReference>
<feature type="domain" description="Integrase zinc-binding" evidence="13">
    <location>
        <begin position="255"/>
        <end position="310"/>
    </location>
</feature>
<keyword evidence="8" id="KW-0808">Transferase</keyword>
<evidence type="ECO:0000256" key="8">
    <source>
        <dbReference type="ARBA" id="ARBA00022932"/>
    </source>
</evidence>
<evidence type="ECO:0000313" key="15">
    <source>
        <dbReference type="EMBL" id="WMV18336.1"/>
    </source>
</evidence>
<evidence type="ECO:0000256" key="11">
    <source>
        <dbReference type="SAM" id="MobiDB-lite"/>
    </source>
</evidence>
<evidence type="ECO:0000256" key="6">
    <source>
        <dbReference type="ARBA" id="ARBA00022908"/>
    </source>
</evidence>
<proteinExistence type="predicted"/>